<dbReference type="InterPro" id="IPR000073">
    <property type="entry name" value="AB_hydrolase_1"/>
</dbReference>
<proteinExistence type="predicted"/>
<sequence>MICLHTAGADGRQYRAIMNDGAITENFRVVVFDLPWHGKSSPPPGFQDEIYELSTERYVAVTMAVKEALQLDNPVIMGCSIGGRAVLHLALRHGRDLRAVIGLQSALYAENRIDGEPEGLRSIHRPDVHGPEISGALMMGLIAPQSNGTDTWETLWHYMQGGPGVFMGDLNYYFTDGDMRNGVARDIDTAQCPVHLLTGEYDTSATPELSGQLAEEINATSFQVMKGMGHFPMSENPEEFRRYLLPVLDQIAA</sequence>
<dbReference type="EMBL" id="UINC01175167">
    <property type="protein sequence ID" value="SVD81649.1"/>
    <property type="molecule type" value="Genomic_DNA"/>
</dbReference>
<accession>A0A382YFA5</accession>
<gene>
    <name evidence="2" type="ORF">METZ01_LOCUS434503</name>
</gene>
<organism evidence="2">
    <name type="scientific">marine metagenome</name>
    <dbReference type="NCBI Taxonomy" id="408172"/>
    <lineage>
        <taxon>unclassified sequences</taxon>
        <taxon>metagenomes</taxon>
        <taxon>ecological metagenomes</taxon>
    </lineage>
</organism>
<dbReference type="PANTHER" id="PTHR43194:SF2">
    <property type="entry name" value="PEROXISOMAL MEMBRANE PROTEIN LPX1"/>
    <property type="match status" value="1"/>
</dbReference>
<dbReference type="GO" id="GO:0003824">
    <property type="term" value="F:catalytic activity"/>
    <property type="evidence" value="ECO:0007669"/>
    <property type="project" value="InterPro"/>
</dbReference>
<dbReference type="Gene3D" id="3.40.50.1820">
    <property type="entry name" value="alpha/beta hydrolase"/>
    <property type="match status" value="1"/>
</dbReference>
<dbReference type="PANTHER" id="PTHR43194">
    <property type="entry name" value="HYDROLASE ALPHA/BETA FOLD FAMILY"/>
    <property type="match status" value="1"/>
</dbReference>
<evidence type="ECO:0000259" key="1">
    <source>
        <dbReference type="Pfam" id="PF12697"/>
    </source>
</evidence>
<dbReference type="PRINTS" id="PR00412">
    <property type="entry name" value="EPOXHYDRLASE"/>
</dbReference>
<dbReference type="InterPro" id="IPR029058">
    <property type="entry name" value="AB_hydrolase_fold"/>
</dbReference>
<dbReference type="AlphaFoldDB" id="A0A382YFA5"/>
<reference evidence="2" key="1">
    <citation type="submission" date="2018-05" db="EMBL/GenBank/DDBJ databases">
        <authorList>
            <person name="Lanie J.A."/>
            <person name="Ng W.-L."/>
            <person name="Kazmierczak K.M."/>
            <person name="Andrzejewski T.M."/>
            <person name="Davidsen T.M."/>
            <person name="Wayne K.J."/>
            <person name="Tettelin H."/>
            <person name="Glass J.I."/>
            <person name="Rusch D."/>
            <person name="Podicherti R."/>
            <person name="Tsui H.-C.T."/>
            <person name="Winkler M.E."/>
        </authorList>
    </citation>
    <scope>NUCLEOTIDE SEQUENCE</scope>
</reference>
<feature type="domain" description="AB hydrolase-1" evidence="1">
    <location>
        <begin position="2"/>
        <end position="241"/>
    </location>
</feature>
<dbReference type="SUPFAM" id="SSF53474">
    <property type="entry name" value="alpha/beta-Hydrolases"/>
    <property type="match status" value="1"/>
</dbReference>
<protein>
    <recommendedName>
        <fullName evidence="1">AB hydrolase-1 domain-containing protein</fullName>
    </recommendedName>
</protein>
<name>A0A382YFA5_9ZZZZ</name>
<evidence type="ECO:0000313" key="2">
    <source>
        <dbReference type="EMBL" id="SVD81649.1"/>
    </source>
</evidence>
<dbReference type="InterPro" id="IPR050228">
    <property type="entry name" value="Carboxylesterase_BioH"/>
</dbReference>
<dbReference type="Pfam" id="PF12697">
    <property type="entry name" value="Abhydrolase_6"/>
    <property type="match status" value="1"/>
</dbReference>
<dbReference type="InterPro" id="IPR000639">
    <property type="entry name" value="Epox_hydrolase-like"/>
</dbReference>